<sequence length="163" mass="17475">MGTNEGFKISDKRATHDDGERPEATEPRSPSTPAAESRAGSSPSSPPPHSRAGGAAGMGADRDAPFGPDDEQPLSLLELNSFEITNFFLGLMIQKAWIALGLVGNPATGRVERDPAEARRLIDLVSLIAGHMQGKWGHPELEQELQAQLTNLRLNFAKLTPTP</sequence>
<evidence type="ECO:0000256" key="1">
    <source>
        <dbReference type="SAM" id="MobiDB-lite"/>
    </source>
</evidence>
<protein>
    <recommendedName>
        <fullName evidence="4">DUF1844 domain-containing protein</fullName>
    </recommendedName>
</protein>
<dbReference type="Proteomes" id="UP000252355">
    <property type="component" value="Unassembled WGS sequence"/>
</dbReference>
<dbReference type="InterPro" id="IPR014995">
    <property type="entry name" value="DUF1844"/>
</dbReference>
<comment type="caution">
    <text evidence="2">The sequence shown here is derived from an EMBL/GenBank/DDBJ whole genome shotgun (WGS) entry which is preliminary data.</text>
</comment>
<dbReference type="AlphaFoldDB" id="A0A367ZM48"/>
<proteinExistence type="predicted"/>
<name>A0A367ZM48_9BACT</name>
<dbReference type="EMBL" id="QOQW01000022">
    <property type="protein sequence ID" value="RCK78441.1"/>
    <property type="molecule type" value="Genomic_DNA"/>
</dbReference>
<reference evidence="2 3" key="1">
    <citation type="submission" date="2018-05" db="EMBL/GenBank/DDBJ databases">
        <title>A metagenomic window into the 2 km-deep terrestrial subsurface aquifer revealed taxonomically and functionally diverse microbial community comprising novel uncultured bacterial lineages.</title>
        <authorList>
            <person name="Kadnikov V.V."/>
            <person name="Mardanov A.V."/>
            <person name="Beletsky A.V."/>
            <person name="Banks D."/>
            <person name="Pimenov N.V."/>
            <person name="Frank Y.A."/>
            <person name="Karnachuk O.V."/>
            <person name="Ravin N.V."/>
        </authorList>
    </citation>
    <scope>NUCLEOTIDE SEQUENCE [LARGE SCALE GENOMIC DNA]</scope>
    <source>
        <strain evidence="2">BY5</strain>
    </source>
</reference>
<accession>A0A367ZM48</accession>
<feature type="compositionally biased region" description="Low complexity" evidence="1">
    <location>
        <begin position="33"/>
        <end position="43"/>
    </location>
</feature>
<dbReference type="Pfam" id="PF08899">
    <property type="entry name" value="DUF1844"/>
    <property type="match status" value="1"/>
</dbReference>
<gene>
    <name evidence="2" type="ORF">OZSIB_1361</name>
</gene>
<organism evidence="2 3">
    <name type="scientific">Candidatus Ozemobacter sibiricus</name>
    <dbReference type="NCBI Taxonomy" id="2268124"/>
    <lineage>
        <taxon>Bacteria</taxon>
        <taxon>Candidatus Ozemobacteria</taxon>
        <taxon>Candidatus Ozemobacterales</taxon>
        <taxon>Candidatus Ozemobacteraceae</taxon>
        <taxon>Candidatus Ozemobacter</taxon>
    </lineage>
</organism>
<feature type="region of interest" description="Disordered" evidence="1">
    <location>
        <begin position="1"/>
        <end position="73"/>
    </location>
</feature>
<evidence type="ECO:0008006" key="4">
    <source>
        <dbReference type="Google" id="ProtNLM"/>
    </source>
</evidence>
<evidence type="ECO:0000313" key="2">
    <source>
        <dbReference type="EMBL" id="RCK78441.1"/>
    </source>
</evidence>
<feature type="compositionally biased region" description="Basic and acidic residues" evidence="1">
    <location>
        <begin position="8"/>
        <end position="26"/>
    </location>
</feature>
<evidence type="ECO:0000313" key="3">
    <source>
        <dbReference type="Proteomes" id="UP000252355"/>
    </source>
</evidence>